<accession>A0A2N1JF83</accession>
<organism evidence="2 3">
    <name type="scientific">Malassezia vespertilionis</name>
    <dbReference type="NCBI Taxonomy" id="2020962"/>
    <lineage>
        <taxon>Eukaryota</taxon>
        <taxon>Fungi</taxon>
        <taxon>Dikarya</taxon>
        <taxon>Basidiomycota</taxon>
        <taxon>Ustilaginomycotina</taxon>
        <taxon>Malasseziomycetes</taxon>
        <taxon>Malasseziales</taxon>
        <taxon>Malasseziaceae</taxon>
        <taxon>Malassezia</taxon>
    </lineage>
</organism>
<keyword evidence="3" id="KW-1185">Reference proteome</keyword>
<dbReference type="EMBL" id="KZ454988">
    <property type="protein sequence ID" value="PKI85208.1"/>
    <property type="molecule type" value="Genomic_DNA"/>
</dbReference>
<dbReference type="OrthoDB" id="566238at2759"/>
<sequence length="178" mass="20054">MLVARSIVPIAARSLRSAPLRAVLKMPAATSHTLYVRAMSATAPSFKKDMSWVEQGNVTYDELKPYTQHPSGEITLIDVREPQETAQGMIPSAVNVPLSAFSVAFDVNSSAPPSADFEKIFSFPRPTYDHKIVFYCRTGRRSAEAMEIARNRGWWDTRNYRGGWVEWEAQQKDAKEQD</sequence>
<dbReference type="Pfam" id="PF00581">
    <property type="entry name" value="Rhodanese"/>
    <property type="match status" value="1"/>
</dbReference>
<evidence type="ECO:0000313" key="2">
    <source>
        <dbReference type="EMBL" id="PKI85208.1"/>
    </source>
</evidence>
<dbReference type="AlphaFoldDB" id="A0A2N1JF83"/>
<dbReference type="InterPro" id="IPR001763">
    <property type="entry name" value="Rhodanese-like_dom"/>
</dbReference>
<dbReference type="GO" id="GO:0005739">
    <property type="term" value="C:mitochondrion"/>
    <property type="evidence" value="ECO:0007669"/>
    <property type="project" value="TreeGrafter"/>
</dbReference>
<reference evidence="2 3" key="1">
    <citation type="submission" date="2017-10" db="EMBL/GenBank/DDBJ databases">
        <title>A novel species of cold-tolerant Malassezia isolated from bats.</title>
        <authorList>
            <person name="Lorch J.M."/>
            <person name="Palmer J.M."/>
            <person name="Vanderwolf K.J."/>
            <person name="Schmidt K.Z."/>
            <person name="Verant M.L."/>
            <person name="Weller T.J."/>
            <person name="Blehert D.S."/>
        </authorList>
    </citation>
    <scope>NUCLEOTIDE SEQUENCE [LARGE SCALE GENOMIC DNA]</scope>
    <source>
        <strain evidence="2 3">NWHC:44797-103</strain>
    </source>
</reference>
<gene>
    <name evidence="2" type="ORF">MVES_001111</name>
</gene>
<dbReference type="GO" id="GO:0004792">
    <property type="term" value="F:thiosulfate-cyanide sulfurtransferase activity"/>
    <property type="evidence" value="ECO:0007669"/>
    <property type="project" value="TreeGrafter"/>
</dbReference>
<evidence type="ECO:0000259" key="1">
    <source>
        <dbReference type="PROSITE" id="PS50206"/>
    </source>
</evidence>
<proteinExistence type="predicted"/>
<dbReference type="STRING" id="2020962.A0A2N1JF83"/>
<dbReference type="SMART" id="SM00450">
    <property type="entry name" value="RHOD"/>
    <property type="match status" value="1"/>
</dbReference>
<dbReference type="PANTHER" id="PTHR44086:SF10">
    <property type="entry name" value="THIOSULFATE SULFURTRANSFERASE_RHODANESE-LIKE DOMAIN-CONTAINING PROTEIN 3"/>
    <property type="match status" value="1"/>
</dbReference>
<dbReference type="Gene3D" id="3.40.250.10">
    <property type="entry name" value="Rhodanese-like domain"/>
    <property type="match status" value="1"/>
</dbReference>
<protein>
    <recommendedName>
        <fullName evidence="1">Rhodanese domain-containing protein</fullName>
    </recommendedName>
</protein>
<dbReference type="InterPro" id="IPR036873">
    <property type="entry name" value="Rhodanese-like_dom_sf"/>
</dbReference>
<dbReference type="PANTHER" id="PTHR44086">
    <property type="entry name" value="THIOSULFATE SULFURTRANSFERASE RDL2, MITOCHONDRIAL-RELATED"/>
    <property type="match status" value="1"/>
</dbReference>
<name>A0A2N1JF83_9BASI</name>
<dbReference type="PROSITE" id="PS50206">
    <property type="entry name" value="RHODANESE_3"/>
    <property type="match status" value="1"/>
</dbReference>
<dbReference type="SUPFAM" id="SSF52821">
    <property type="entry name" value="Rhodanese/Cell cycle control phosphatase"/>
    <property type="match status" value="1"/>
</dbReference>
<dbReference type="Proteomes" id="UP000232875">
    <property type="component" value="Unassembled WGS sequence"/>
</dbReference>
<evidence type="ECO:0000313" key="3">
    <source>
        <dbReference type="Proteomes" id="UP000232875"/>
    </source>
</evidence>
<feature type="domain" description="Rhodanese" evidence="1">
    <location>
        <begin position="70"/>
        <end position="176"/>
    </location>
</feature>